<keyword evidence="6 16" id="KW-0812">Transmembrane</keyword>
<dbReference type="GO" id="GO:0016020">
    <property type="term" value="C:membrane"/>
    <property type="evidence" value="ECO:0007669"/>
    <property type="project" value="UniProtKB-SubCell"/>
</dbReference>
<dbReference type="InterPro" id="IPR002123">
    <property type="entry name" value="Plipid/glycerol_acylTrfase"/>
</dbReference>
<evidence type="ECO:0000256" key="5">
    <source>
        <dbReference type="ARBA" id="ARBA00022679"/>
    </source>
</evidence>
<keyword evidence="13" id="KW-1208">Phospholipid metabolism</keyword>
<keyword evidence="9 16" id="KW-1133">Transmembrane helix</keyword>
<feature type="transmembrane region" description="Helical" evidence="16">
    <location>
        <begin position="37"/>
        <end position="57"/>
    </location>
</feature>
<evidence type="ECO:0000256" key="1">
    <source>
        <dbReference type="ARBA" id="ARBA00004370"/>
    </source>
</evidence>
<dbReference type="Bgee" id="ENSLACG00000000808">
    <property type="expression patterns" value="Expressed in post-anal tail muscle and 1 other cell type or tissue"/>
</dbReference>
<keyword evidence="19" id="KW-1185">Reference proteome</keyword>
<dbReference type="Pfam" id="PF01553">
    <property type="entry name" value="Acyltransferase"/>
    <property type="match status" value="1"/>
</dbReference>
<dbReference type="InterPro" id="IPR011992">
    <property type="entry name" value="EF-hand-dom_pair"/>
</dbReference>
<organism evidence="18 19">
    <name type="scientific">Latimeria chalumnae</name>
    <name type="common">Coelacanth</name>
    <dbReference type="NCBI Taxonomy" id="7897"/>
    <lineage>
        <taxon>Eukaryota</taxon>
        <taxon>Metazoa</taxon>
        <taxon>Chordata</taxon>
        <taxon>Craniata</taxon>
        <taxon>Vertebrata</taxon>
        <taxon>Euteleostomi</taxon>
        <taxon>Coelacanthiformes</taxon>
        <taxon>Coelacanthidae</taxon>
        <taxon>Latimeria</taxon>
    </lineage>
</organism>
<dbReference type="FunCoup" id="H2ZU27">
    <property type="interactions" value="721"/>
</dbReference>
<evidence type="ECO:0000256" key="10">
    <source>
        <dbReference type="ARBA" id="ARBA00023098"/>
    </source>
</evidence>
<feature type="domain" description="EF-hand" evidence="17">
    <location>
        <begin position="355"/>
        <end position="390"/>
    </location>
</feature>
<keyword evidence="12" id="KW-0594">Phospholipid biosynthesis</keyword>
<keyword evidence="10" id="KW-0443">Lipid metabolism</keyword>
<gene>
    <name evidence="18" type="primary">LPCAT4</name>
</gene>
<dbReference type="GO" id="GO:0042171">
    <property type="term" value="F:lysophosphatidic acid acyltransferase activity"/>
    <property type="evidence" value="ECO:0007669"/>
    <property type="project" value="TreeGrafter"/>
</dbReference>
<sequence length="510" mass="57666">MFWVVFLPKVDFPLHSLLVPVLQSLFLGILLVPLRLLLMFLMLLLMWAFAALRFLGADESLIPKPVMGWRRVIPHHGVYWASRTMFFILGFLRIKVKGWRASPSEAPILVGAPHSSFFDALTVIPTDLPSVMSRAEDLKNPLMRDIYHFNQAILVSRQDPASRRKAVEEMKRRANQRGKWPQILVFPEGTCTNGRALIKFKPGAFIAGVPVQPLLIRYPNRLNTTSWTWKGPGMLGVFWMTLSQIYTNVEIEFLPVYMPKPEEEKDPSLFADNVQKVMADALGIPATAYEFEGRIPVMGVGHLKLPLEPGLSKLEQLIKKAGGDWGQIRNSIGACLRGKGWNVNEEEFAMQLKLPLSDMVRHIFSCYDQDKDGFVDWREISLGLAVLDHTRTTEELIDLASQEVFYDAKGKGSVTEEDFGKILRSLLGFPNLDVSKVFQEISANGMGNLTLDELHDFALSHPSYKKLFSSYLRRQHSDQLKHPIPNGLCSPWFPLPSPPPLLAPPRRKTA</sequence>
<evidence type="ECO:0000256" key="14">
    <source>
        <dbReference type="ARBA" id="ARBA00023315"/>
    </source>
</evidence>
<keyword evidence="11 16" id="KW-0472">Membrane</keyword>
<evidence type="ECO:0000313" key="18">
    <source>
        <dbReference type="Ensembl" id="ENSLACP00000000898.1"/>
    </source>
</evidence>
<dbReference type="EMBL" id="AFYH01211392">
    <property type="status" value="NOT_ANNOTATED_CDS"/>
    <property type="molecule type" value="Genomic_DNA"/>
</dbReference>
<comment type="pathway">
    <text evidence="15">Phospholipid metabolism.</text>
</comment>
<dbReference type="GO" id="GO:0047184">
    <property type="term" value="F:1-acylglycerophosphocholine O-acyltransferase activity"/>
    <property type="evidence" value="ECO:0007669"/>
    <property type="project" value="TreeGrafter"/>
</dbReference>
<dbReference type="PROSITE" id="PS50222">
    <property type="entry name" value="EF_HAND_2"/>
    <property type="match status" value="1"/>
</dbReference>
<dbReference type="InParanoid" id="H2ZU27"/>
<evidence type="ECO:0000256" key="12">
    <source>
        <dbReference type="ARBA" id="ARBA00023209"/>
    </source>
</evidence>
<dbReference type="Proteomes" id="UP000008672">
    <property type="component" value="Unassembled WGS sequence"/>
</dbReference>
<evidence type="ECO:0000256" key="6">
    <source>
        <dbReference type="ARBA" id="ARBA00022692"/>
    </source>
</evidence>
<evidence type="ECO:0000313" key="19">
    <source>
        <dbReference type="Proteomes" id="UP000008672"/>
    </source>
</evidence>
<keyword evidence="8" id="KW-0106">Calcium</keyword>
<evidence type="ECO:0000256" key="8">
    <source>
        <dbReference type="ARBA" id="ARBA00022837"/>
    </source>
</evidence>
<comment type="pathway">
    <text evidence="2">Lipid metabolism; phospholipid metabolism.</text>
</comment>
<keyword evidence="4" id="KW-0444">Lipid biosynthesis</keyword>
<evidence type="ECO:0000256" key="13">
    <source>
        <dbReference type="ARBA" id="ARBA00023264"/>
    </source>
</evidence>
<dbReference type="OMA" id="HEYPHPF"/>
<dbReference type="GO" id="GO:0008654">
    <property type="term" value="P:phospholipid biosynthetic process"/>
    <property type="evidence" value="ECO:0007669"/>
    <property type="project" value="UniProtKB-KW"/>
</dbReference>
<evidence type="ECO:0000256" key="15">
    <source>
        <dbReference type="ARBA" id="ARBA00025707"/>
    </source>
</evidence>
<reference evidence="18" key="3">
    <citation type="submission" date="2025-09" db="UniProtKB">
        <authorList>
            <consortium name="Ensembl"/>
        </authorList>
    </citation>
    <scope>IDENTIFICATION</scope>
</reference>
<dbReference type="InterPro" id="IPR002048">
    <property type="entry name" value="EF_hand_dom"/>
</dbReference>
<dbReference type="PANTHER" id="PTHR23063">
    <property type="entry name" value="PHOSPHOLIPID ACYLTRANSFERASE"/>
    <property type="match status" value="1"/>
</dbReference>
<comment type="similarity">
    <text evidence="3">Belongs to the 1-acyl-sn-glycerol-3-phosphate acyltransferase family.</text>
</comment>
<dbReference type="GO" id="GO:0005783">
    <property type="term" value="C:endoplasmic reticulum"/>
    <property type="evidence" value="ECO:0007669"/>
    <property type="project" value="TreeGrafter"/>
</dbReference>
<proteinExistence type="inferred from homology"/>
<dbReference type="SUPFAM" id="SSF47473">
    <property type="entry name" value="EF-hand"/>
    <property type="match status" value="1"/>
</dbReference>
<dbReference type="STRING" id="7897.ENSLACP00000000898"/>
<feature type="transmembrane region" description="Helical" evidence="16">
    <location>
        <begin position="12"/>
        <end position="32"/>
    </location>
</feature>
<evidence type="ECO:0000256" key="3">
    <source>
        <dbReference type="ARBA" id="ARBA00008655"/>
    </source>
</evidence>
<dbReference type="GO" id="GO:0036151">
    <property type="term" value="P:phosphatidylcholine acyl-chain remodeling"/>
    <property type="evidence" value="ECO:0007669"/>
    <property type="project" value="TreeGrafter"/>
</dbReference>
<dbReference type="PROSITE" id="PS00018">
    <property type="entry name" value="EF_HAND_1"/>
    <property type="match status" value="1"/>
</dbReference>
<comment type="subcellular location">
    <subcellularLocation>
        <location evidence="1">Membrane</location>
    </subcellularLocation>
</comment>
<accession>H2ZU27</accession>
<evidence type="ECO:0000256" key="9">
    <source>
        <dbReference type="ARBA" id="ARBA00022989"/>
    </source>
</evidence>
<dbReference type="EMBL" id="AFYH01211391">
    <property type="status" value="NOT_ANNOTATED_CDS"/>
    <property type="molecule type" value="Genomic_DNA"/>
</dbReference>
<keyword evidence="14" id="KW-0012">Acyltransferase</keyword>
<dbReference type="GO" id="GO:0005509">
    <property type="term" value="F:calcium ion binding"/>
    <property type="evidence" value="ECO:0007669"/>
    <property type="project" value="InterPro"/>
</dbReference>
<evidence type="ECO:0000256" key="4">
    <source>
        <dbReference type="ARBA" id="ARBA00022516"/>
    </source>
</evidence>
<dbReference type="InterPro" id="IPR045252">
    <property type="entry name" value="LPCAT1-like"/>
</dbReference>
<dbReference type="Pfam" id="PF13833">
    <property type="entry name" value="EF-hand_8"/>
    <property type="match status" value="1"/>
</dbReference>
<evidence type="ECO:0000256" key="16">
    <source>
        <dbReference type="SAM" id="Phobius"/>
    </source>
</evidence>
<dbReference type="Gene3D" id="1.10.238.10">
    <property type="entry name" value="EF-hand"/>
    <property type="match status" value="1"/>
</dbReference>
<dbReference type="AlphaFoldDB" id="H2ZU27"/>
<dbReference type="eggNOG" id="KOG4666">
    <property type="taxonomic scope" value="Eukaryota"/>
</dbReference>
<dbReference type="GeneTree" id="ENSGT01030000234574"/>
<keyword evidence="5" id="KW-0808">Transferase</keyword>
<evidence type="ECO:0000256" key="7">
    <source>
        <dbReference type="ARBA" id="ARBA00022723"/>
    </source>
</evidence>
<dbReference type="HOGENOM" id="CLU_025017_0_0_1"/>
<dbReference type="SMART" id="SM00563">
    <property type="entry name" value="PlsC"/>
    <property type="match status" value="1"/>
</dbReference>
<protein>
    <submittedName>
        <fullName evidence="18">Lysophosphatidylcholine acyltransferase 4</fullName>
    </submittedName>
</protein>
<dbReference type="SUPFAM" id="SSF69593">
    <property type="entry name" value="Glycerol-3-phosphate (1)-acyltransferase"/>
    <property type="match status" value="1"/>
</dbReference>
<reference evidence="19" key="1">
    <citation type="submission" date="2011-08" db="EMBL/GenBank/DDBJ databases">
        <title>The draft genome of Latimeria chalumnae.</title>
        <authorList>
            <person name="Di Palma F."/>
            <person name="Alfoldi J."/>
            <person name="Johnson J."/>
            <person name="Berlin A."/>
            <person name="Gnerre S."/>
            <person name="Jaffe D."/>
            <person name="MacCallum I."/>
            <person name="Young S."/>
            <person name="Walker B.J."/>
            <person name="Lander E."/>
            <person name="Lindblad-Toh K."/>
        </authorList>
    </citation>
    <scope>NUCLEOTIDE SEQUENCE [LARGE SCALE GENOMIC DNA]</scope>
    <source>
        <strain evidence="19">Wild caught</strain>
    </source>
</reference>
<dbReference type="PANTHER" id="PTHR23063:SF7">
    <property type="entry name" value="LYSOPHOSPHOLIPID ACYLTRANSFERASE LPCAT4"/>
    <property type="match status" value="1"/>
</dbReference>
<name>H2ZU27_LATCH</name>
<evidence type="ECO:0000256" key="2">
    <source>
        <dbReference type="ARBA" id="ARBA00005074"/>
    </source>
</evidence>
<keyword evidence="7" id="KW-0479">Metal-binding</keyword>
<evidence type="ECO:0000259" key="17">
    <source>
        <dbReference type="PROSITE" id="PS50222"/>
    </source>
</evidence>
<evidence type="ECO:0000256" key="11">
    <source>
        <dbReference type="ARBA" id="ARBA00023136"/>
    </source>
</evidence>
<dbReference type="Ensembl" id="ENSLACT00000000907.1">
    <property type="protein sequence ID" value="ENSLACP00000000898.1"/>
    <property type="gene ID" value="ENSLACG00000000808.1"/>
</dbReference>
<dbReference type="UniPathway" id="UPA00085"/>
<dbReference type="InterPro" id="IPR018247">
    <property type="entry name" value="EF_Hand_1_Ca_BS"/>
</dbReference>
<reference evidence="18" key="2">
    <citation type="submission" date="2025-08" db="UniProtKB">
        <authorList>
            <consortium name="Ensembl"/>
        </authorList>
    </citation>
    <scope>IDENTIFICATION</scope>
</reference>
<dbReference type="CDD" id="cd07991">
    <property type="entry name" value="LPLAT_LPCAT1-like"/>
    <property type="match status" value="1"/>
</dbReference>